<evidence type="ECO:0000313" key="2">
    <source>
        <dbReference type="Proteomes" id="UP000026961"/>
    </source>
</evidence>
<evidence type="ECO:0000313" key="1">
    <source>
        <dbReference type="EnsemblPlants" id="OGLUM08G10290.1"/>
    </source>
</evidence>
<accession>A0A0E0ATI2</accession>
<dbReference type="HOGENOM" id="CLU_1654897_0_0_1"/>
<dbReference type="AlphaFoldDB" id="A0A0E0ATI2"/>
<organism evidence="1">
    <name type="scientific">Oryza glumipatula</name>
    <dbReference type="NCBI Taxonomy" id="40148"/>
    <lineage>
        <taxon>Eukaryota</taxon>
        <taxon>Viridiplantae</taxon>
        <taxon>Streptophyta</taxon>
        <taxon>Embryophyta</taxon>
        <taxon>Tracheophyta</taxon>
        <taxon>Spermatophyta</taxon>
        <taxon>Magnoliopsida</taxon>
        <taxon>Liliopsida</taxon>
        <taxon>Poales</taxon>
        <taxon>Poaceae</taxon>
        <taxon>BOP clade</taxon>
        <taxon>Oryzoideae</taxon>
        <taxon>Oryzeae</taxon>
        <taxon>Oryzinae</taxon>
        <taxon>Oryza</taxon>
    </lineage>
</organism>
<dbReference type="EnsemblPlants" id="OGLUM08G10290.1">
    <property type="protein sequence ID" value="OGLUM08G10290.1"/>
    <property type="gene ID" value="OGLUM08G10290"/>
</dbReference>
<dbReference type="Proteomes" id="UP000026961">
    <property type="component" value="Chromosome 8"/>
</dbReference>
<dbReference type="Gramene" id="OGLUM08G10290.1">
    <property type="protein sequence ID" value="OGLUM08G10290.1"/>
    <property type="gene ID" value="OGLUM08G10290"/>
</dbReference>
<dbReference type="STRING" id="40148.A0A0E0ATI2"/>
<reference evidence="1" key="2">
    <citation type="submission" date="2018-05" db="EMBL/GenBank/DDBJ databases">
        <title>OgluRS3 (Oryza glumaepatula Reference Sequence Version 3).</title>
        <authorList>
            <person name="Zhang J."/>
            <person name="Kudrna D."/>
            <person name="Lee S."/>
            <person name="Talag J."/>
            <person name="Welchert J."/>
            <person name="Wing R.A."/>
        </authorList>
    </citation>
    <scope>NUCLEOTIDE SEQUENCE [LARGE SCALE GENOMIC DNA]</scope>
</reference>
<sequence length="160" mass="17964">MLIAVEEFYVAATSRPVPNSDVEILESSHVSQQQDGGRAIIYPSLQARRGKTKQEVPRRNAKDVLEYLSLARKETEKEINTLSSFDGIYRNDGTLSYLMTEIWRLQKNAPSTLSSRLLVSVKIDDIKVEKGRLYAQFISALKKLCRKKMDDGGSAPSANN</sequence>
<reference evidence="1" key="1">
    <citation type="submission" date="2015-04" db="UniProtKB">
        <authorList>
            <consortium name="EnsemblPlants"/>
        </authorList>
    </citation>
    <scope>IDENTIFICATION</scope>
</reference>
<proteinExistence type="predicted"/>
<keyword evidence="2" id="KW-1185">Reference proteome</keyword>
<name>A0A0E0ATI2_9ORYZ</name>
<protein>
    <submittedName>
        <fullName evidence="1">Uncharacterized protein</fullName>
    </submittedName>
</protein>